<accession>A0A3B1CC00</accession>
<proteinExistence type="predicted"/>
<reference evidence="2" key="1">
    <citation type="submission" date="2018-06" db="EMBL/GenBank/DDBJ databases">
        <authorList>
            <person name="Zhirakovskaya E."/>
        </authorList>
    </citation>
    <scope>NUCLEOTIDE SEQUENCE</scope>
</reference>
<gene>
    <name evidence="2" type="ORF">MNBD_NITROSPINAE02-303</name>
</gene>
<feature type="region of interest" description="Disordered" evidence="1">
    <location>
        <begin position="42"/>
        <end position="62"/>
    </location>
</feature>
<name>A0A3B1CC00_9ZZZZ</name>
<evidence type="ECO:0000313" key="2">
    <source>
        <dbReference type="EMBL" id="VAX16195.1"/>
    </source>
</evidence>
<evidence type="ECO:0008006" key="3">
    <source>
        <dbReference type="Google" id="ProtNLM"/>
    </source>
</evidence>
<evidence type="ECO:0000256" key="1">
    <source>
        <dbReference type="SAM" id="MobiDB-lite"/>
    </source>
</evidence>
<sequence length="338" mass="36750">MKMKTAFFIVFLFALPAGFAGAHSFSLAAHFAKAVTAGGFTDGDEKDQGAQEKSGGPTLEDLRNLAPATNENVDGADRAAVGKEIMEGYQSGEMTDDYFADGDRQNTLAYQRMFETAGFVASTFEGHGQIVDAVNSSQMFFGPLEGVYIDKGKKSGLRLGDRFWVMHAEDTQVNHPETGDRIGVKVLVDGIIEIVEIVDNTSKARIFRSFNSIKRGYKIMPYDGRKAPYADPDKRIAPKDIDGYLISGRHESKAYGQGDIVYLNVGESAGVEPGDVFEIIDSEMVRLADGSFEPGLPKIKGKAKVIATRDISSAALIVISENVMKIGDKVRFAPERLP</sequence>
<protein>
    <recommendedName>
        <fullName evidence="3">Flagellar assembly protein T C-terminal domain-containing protein</fullName>
    </recommendedName>
</protein>
<dbReference type="AlphaFoldDB" id="A0A3B1CC00"/>
<organism evidence="2">
    <name type="scientific">hydrothermal vent metagenome</name>
    <dbReference type="NCBI Taxonomy" id="652676"/>
    <lineage>
        <taxon>unclassified sequences</taxon>
        <taxon>metagenomes</taxon>
        <taxon>ecological metagenomes</taxon>
    </lineage>
</organism>
<dbReference type="EMBL" id="UOGE01000004">
    <property type="protein sequence ID" value="VAX16195.1"/>
    <property type="molecule type" value="Genomic_DNA"/>
</dbReference>